<sequence length="653" mass="71972">MVKLNPSMRLAVNRDTFFLPSPDGSVYFRNNVGTFRMEGEMIDQWVQKLLPIFNGEYTLAEITADLPEEYQTQIYRIANSLLQNGFARDVSARKPHQLSAEVVEQFSAQIGLVEHLAGSGGYAFQLYRQQKPLAVGAGPFLLALIHALWESGCPHVHYVLTNPANVNRSRLAELYEHARKKDAEATLTEISRKQQGKAGWEQVLAPFSAVLYVADQLEQSELQLVHSLCREMGKTFVPAFGLLQKGFAGPLVHPGSQVCLESALRRLHRVSLNEDPRDHPFTATTAALLANVAVFEWFKHVTGIAETEPDSKLFMLDLETLSGSWQMTMAHPLVTGSLPPVAVEEQELLAEAVPPRKDLFASFQAWTSPDIGIFHIWDEGELVQLPLAECQVQAVDPVADGPAELLPACICPGYTHEEARREAGLLGAEMYVSRLVSAGGIRTAHAHLFGGEPDRTQENAWGIGAGESKAEALCRALHHYLQARLAEQVQLQPPVVTCVKLPELQDEPSRFYLRALAIGKAQPRIAQGADVCGFPVYWVGIGPDWFGSVGLHEAAALRKALQVALQKQQGIPDEQLAPIVRVSAVLLDQPDHPKEVQIRPCPESEIELWRQARDVLALNRLVPVLLDAAVEPFLQEDLGGVIALSLREEEAHG</sequence>
<organism evidence="1 2">
    <name type="scientific">Brevibacillus gelatini</name>
    <dbReference type="NCBI Taxonomy" id="1655277"/>
    <lineage>
        <taxon>Bacteria</taxon>
        <taxon>Bacillati</taxon>
        <taxon>Bacillota</taxon>
        <taxon>Bacilli</taxon>
        <taxon>Bacillales</taxon>
        <taxon>Paenibacillaceae</taxon>
        <taxon>Brevibacillus</taxon>
    </lineage>
</organism>
<comment type="caution">
    <text evidence="1">The sequence shown here is derived from an EMBL/GenBank/DDBJ whole genome shotgun (WGS) entry which is preliminary data.</text>
</comment>
<proteinExistence type="predicted"/>
<dbReference type="Proteomes" id="UP000268829">
    <property type="component" value="Unassembled WGS sequence"/>
</dbReference>
<gene>
    <name evidence="1" type="ORF">EDM57_06045</name>
</gene>
<accession>A0A3M8B6X4</accession>
<dbReference type="SUPFAM" id="SSF69572">
    <property type="entry name" value="Activating enzymes of the ubiquitin-like proteins"/>
    <property type="match status" value="1"/>
</dbReference>
<dbReference type="GO" id="GO:0008641">
    <property type="term" value="F:ubiquitin-like modifier activating enzyme activity"/>
    <property type="evidence" value="ECO:0007669"/>
    <property type="project" value="InterPro"/>
</dbReference>
<keyword evidence="2" id="KW-1185">Reference proteome</keyword>
<dbReference type="OrthoDB" id="2369163at2"/>
<dbReference type="InterPro" id="IPR035985">
    <property type="entry name" value="Ubiquitin-activating_enz"/>
</dbReference>
<reference evidence="1 2" key="1">
    <citation type="submission" date="2018-10" db="EMBL/GenBank/DDBJ databases">
        <title>Phylogenomics of Brevibacillus.</title>
        <authorList>
            <person name="Dunlap C."/>
        </authorList>
    </citation>
    <scope>NUCLEOTIDE SEQUENCE [LARGE SCALE GENOMIC DNA]</scope>
    <source>
        <strain evidence="1 2">DSM 100115</strain>
    </source>
</reference>
<dbReference type="EMBL" id="RHHS01000015">
    <property type="protein sequence ID" value="RNB59032.1"/>
    <property type="molecule type" value="Genomic_DNA"/>
</dbReference>
<dbReference type="AlphaFoldDB" id="A0A3M8B6X4"/>
<protein>
    <submittedName>
        <fullName evidence="1">Putative thiazole-containing bacteriocin maturation protein</fullName>
    </submittedName>
</protein>
<name>A0A3M8B6X4_9BACL</name>
<evidence type="ECO:0000313" key="1">
    <source>
        <dbReference type="EMBL" id="RNB59032.1"/>
    </source>
</evidence>
<dbReference type="Gene3D" id="3.40.50.720">
    <property type="entry name" value="NAD(P)-binding Rossmann-like Domain"/>
    <property type="match status" value="1"/>
</dbReference>
<dbReference type="RefSeq" id="WP_122903868.1">
    <property type="nucleotide sequence ID" value="NZ_RHHS01000015.1"/>
</dbReference>
<evidence type="ECO:0000313" key="2">
    <source>
        <dbReference type="Proteomes" id="UP000268829"/>
    </source>
</evidence>